<evidence type="ECO:0000313" key="2">
    <source>
        <dbReference type="Proteomes" id="UP000315938"/>
    </source>
</evidence>
<name>A0A553IGA3_ACHLA</name>
<sequence>MSTPTSLELNYLTATLLLNYYNNKVEKKHKKTKDSVSEFRIKHPAYIDVPMSMMHLSIICARELYEAKQRDGLQEADWLRLRELRNSIAHAVKKEDQEIRFIATSEEVFTILNKLNKHLYDKYNLDTNKTWQAHIKNYYKDLDRY</sequence>
<dbReference type="RefSeq" id="WP_012243196.1">
    <property type="nucleotide sequence ID" value="NZ_JACAOE010000002.1"/>
</dbReference>
<dbReference type="EMBL" id="VKID01000002">
    <property type="protein sequence ID" value="TRX99236.1"/>
    <property type="molecule type" value="Genomic_DNA"/>
</dbReference>
<proteinExistence type="predicted"/>
<gene>
    <name evidence="1" type="ORF">FNV44_05890</name>
</gene>
<dbReference type="GeneID" id="41339402"/>
<organism evidence="1 2">
    <name type="scientific">Acholeplasma laidlawii</name>
    <dbReference type="NCBI Taxonomy" id="2148"/>
    <lineage>
        <taxon>Bacteria</taxon>
        <taxon>Bacillati</taxon>
        <taxon>Mycoplasmatota</taxon>
        <taxon>Mollicutes</taxon>
        <taxon>Acholeplasmatales</taxon>
        <taxon>Acholeplasmataceae</taxon>
        <taxon>Acholeplasma</taxon>
    </lineage>
</organism>
<comment type="caution">
    <text evidence="1">The sequence shown here is derived from an EMBL/GenBank/DDBJ whole genome shotgun (WGS) entry which is preliminary data.</text>
</comment>
<protein>
    <submittedName>
        <fullName evidence="1">Uncharacterized protein</fullName>
    </submittedName>
</protein>
<reference evidence="1 2" key="1">
    <citation type="submission" date="2019-07" db="EMBL/GenBank/DDBJ databases">
        <title>Genome sequence of Acholeplasma laidlawii strain with increased resistance to erythromycin.</title>
        <authorList>
            <person name="Medvedeva E.S."/>
            <person name="Baranova N.B."/>
            <person name="Siniagina M.N."/>
            <person name="Mouzykantov A."/>
            <person name="Chernova O.A."/>
            <person name="Chernov V.M."/>
        </authorList>
    </citation>
    <scope>NUCLEOTIDE SEQUENCE [LARGE SCALE GENOMIC DNA]</scope>
    <source>
        <strain evidence="1 2">PG8REry</strain>
    </source>
</reference>
<evidence type="ECO:0000313" key="1">
    <source>
        <dbReference type="EMBL" id="TRX99236.1"/>
    </source>
</evidence>
<accession>A0A553IGA3</accession>
<dbReference type="AlphaFoldDB" id="A0A553IGA3"/>
<dbReference type="Proteomes" id="UP000315938">
    <property type="component" value="Unassembled WGS sequence"/>
</dbReference>